<feature type="region of interest" description="Disordered" evidence="1">
    <location>
        <begin position="32"/>
        <end position="51"/>
    </location>
</feature>
<gene>
    <name evidence="2" type="ORF">EDC23_1256</name>
</gene>
<dbReference type="RefSeq" id="WP_134082135.1">
    <property type="nucleotide sequence ID" value="NZ_SOQX01000002.1"/>
</dbReference>
<organism evidence="2 3">
    <name type="scientific">Thiohalophilus thiocyanatoxydans</name>
    <dbReference type="NCBI Taxonomy" id="381308"/>
    <lineage>
        <taxon>Bacteria</taxon>
        <taxon>Pseudomonadati</taxon>
        <taxon>Pseudomonadota</taxon>
        <taxon>Gammaproteobacteria</taxon>
        <taxon>Thiohalomonadales</taxon>
        <taxon>Thiohalophilaceae</taxon>
        <taxon>Thiohalophilus</taxon>
    </lineage>
</organism>
<dbReference type="EMBL" id="SOQX01000002">
    <property type="protein sequence ID" value="TDY02872.1"/>
    <property type="molecule type" value="Genomic_DNA"/>
</dbReference>
<dbReference type="AlphaFoldDB" id="A0A4R8IPL2"/>
<reference evidence="2 3" key="1">
    <citation type="submission" date="2019-03" db="EMBL/GenBank/DDBJ databases">
        <title>Genomic Encyclopedia of Type Strains, Phase IV (KMG-IV): sequencing the most valuable type-strain genomes for metagenomic binning, comparative biology and taxonomic classification.</title>
        <authorList>
            <person name="Goeker M."/>
        </authorList>
    </citation>
    <scope>NUCLEOTIDE SEQUENCE [LARGE SCALE GENOMIC DNA]</scope>
    <source>
        <strain evidence="2 3">DSM 16326</strain>
    </source>
</reference>
<evidence type="ECO:0000256" key="1">
    <source>
        <dbReference type="SAM" id="MobiDB-lite"/>
    </source>
</evidence>
<keyword evidence="3" id="KW-1185">Reference proteome</keyword>
<evidence type="ECO:0000313" key="3">
    <source>
        <dbReference type="Proteomes" id="UP000294914"/>
    </source>
</evidence>
<protein>
    <submittedName>
        <fullName evidence="2">Uncharacterized protein</fullName>
    </submittedName>
</protein>
<sequence length="76" mass="8637">MNTFFTAPYNASTRTNYLKAINTHYLTWGKLQSQPQHEPESHKNQVEPMPGNAMNKIKTIKLNPSHTASNHSKQDA</sequence>
<dbReference type="Proteomes" id="UP000294914">
    <property type="component" value="Unassembled WGS sequence"/>
</dbReference>
<evidence type="ECO:0000313" key="2">
    <source>
        <dbReference type="EMBL" id="TDY02872.1"/>
    </source>
</evidence>
<comment type="caution">
    <text evidence="2">The sequence shown here is derived from an EMBL/GenBank/DDBJ whole genome shotgun (WGS) entry which is preliminary data.</text>
</comment>
<accession>A0A4R8IPL2</accession>
<proteinExistence type="predicted"/>
<name>A0A4R8IPL2_9GAMM</name>